<sequence>MEDNPKNRGMRHLKNKSKYKSKSKIIPKATVRSKSPQLKSNSDRYKEDVNFPINSLSASGSDFSVLANAPISKVNQFRFKSDILGESDIENSPIDCSGLFNLDLNLLGLSIASIPFAERCSIPENYFTDAELECMRRTAKEHAVIYHHTLSNKVNSHSAIDRPSVKSIFANETPFHVLTSCVGKGDKGAFVNLKSHSNSDIERFSELEEQLDRMSLIKSSAKDSEENIKMAMRSHESLSDQSSKPYKDKCDAKKNFTGSKTDESLETESLQQWLDDVLED</sequence>
<accession>A0ABD2MJK9</accession>
<dbReference type="PANTHER" id="PTHR16524:SF2">
    <property type="entry name" value="CELL DEATH REGULATOR AVEN"/>
    <property type="match status" value="1"/>
</dbReference>
<reference evidence="2 3" key="1">
    <citation type="journal article" date="2021" name="BMC Biol.">
        <title>Horizontally acquired antibacterial genes associated with adaptive radiation of ladybird beetles.</title>
        <authorList>
            <person name="Li H.S."/>
            <person name="Tang X.F."/>
            <person name="Huang Y.H."/>
            <person name="Xu Z.Y."/>
            <person name="Chen M.L."/>
            <person name="Du X.Y."/>
            <person name="Qiu B.Y."/>
            <person name="Chen P.T."/>
            <person name="Zhang W."/>
            <person name="Slipinski A."/>
            <person name="Escalona H.E."/>
            <person name="Waterhouse R.M."/>
            <person name="Zwick A."/>
            <person name="Pang H."/>
        </authorList>
    </citation>
    <scope>NUCLEOTIDE SEQUENCE [LARGE SCALE GENOMIC DNA]</scope>
    <source>
        <strain evidence="2">SYSU2018</strain>
    </source>
</reference>
<comment type="caution">
    <text evidence="2">The sequence shown here is derived from an EMBL/GenBank/DDBJ whole genome shotgun (WGS) entry which is preliminary data.</text>
</comment>
<gene>
    <name evidence="2" type="ORF">HHI36_010689</name>
</gene>
<feature type="region of interest" description="Disordered" evidence="1">
    <location>
        <begin position="233"/>
        <end position="268"/>
    </location>
</feature>
<organism evidence="2 3">
    <name type="scientific">Cryptolaemus montrouzieri</name>
    <dbReference type="NCBI Taxonomy" id="559131"/>
    <lineage>
        <taxon>Eukaryota</taxon>
        <taxon>Metazoa</taxon>
        <taxon>Ecdysozoa</taxon>
        <taxon>Arthropoda</taxon>
        <taxon>Hexapoda</taxon>
        <taxon>Insecta</taxon>
        <taxon>Pterygota</taxon>
        <taxon>Neoptera</taxon>
        <taxon>Endopterygota</taxon>
        <taxon>Coleoptera</taxon>
        <taxon>Polyphaga</taxon>
        <taxon>Cucujiformia</taxon>
        <taxon>Coccinelloidea</taxon>
        <taxon>Coccinellidae</taxon>
        <taxon>Scymninae</taxon>
        <taxon>Scymnini</taxon>
        <taxon>Cryptolaemus</taxon>
    </lineage>
</organism>
<evidence type="ECO:0000256" key="1">
    <source>
        <dbReference type="SAM" id="MobiDB-lite"/>
    </source>
</evidence>
<feature type="compositionally biased region" description="Basic residues" evidence="1">
    <location>
        <begin position="8"/>
        <end position="25"/>
    </location>
</feature>
<name>A0ABD2MJK9_9CUCU</name>
<dbReference type="Proteomes" id="UP001516400">
    <property type="component" value="Unassembled WGS sequence"/>
</dbReference>
<evidence type="ECO:0000313" key="3">
    <source>
        <dbReference type="Proteomes" id="UP001516400"/>
    </source>
</evidence>
<proteinExistence type="predicted"/>
<dbReference type="AlphaFoldDB" id="A0ABD2MJK9"/>
<protein>
    <submittedName>
        <fullName evidence="2">Uncharacterized protein</fullName>
    </submittedName>
</protein>
<dbReference type="PANTHER" id="PTHR16524">
    <property type="entry name" value="CELL DEATH REGULATOR AVEN"/>
    <property type="match status" value="1"/>
</dbReference>
<dbReference type="EMBL" id="JABFTP020000001">
    <property type="protein sequence ID" value="KAL3266519.1"/>
    <property type="molecule type" value="Genomic_DNA"/>
</dbReference>
<feature type="region of interest" description="Disordered" evidence="1">
    <location>
        <begin position="1"/>
        <end position="43"/>
    </location>
</feature>
<dbReference type="InterPro" id="IPR026187">
    <property type="entry name" value="Aven"/>
</dbReference>
<keyword evidence="3" id="KW-1185">Reference proteome</keyword>
<feature type="compositionally biased region" description="Basic and acidic residues" evidence="1">
    <location>
        <begin position="245"/>
        <end position="254"/>
    </location>
</feature>
<evidence type="ECO:0000313" key="2">
    <source>
        <dbReference type="EMBL" id="KAL3266519.1"/>
    </source>
</evidence>